<accession>A0A8X6YH43</accession>
<dbReference type="Proteomes" id="UP000886998">
    <property type="component" value="Unassembled WGS sequence"/>
</dbReference>
<gene>
    <name evidence="1" type="ORF">TNIN_200441</name>
</gene>
<comment type="caution">
    <text evidence="1">The sequence shown here is derived from an EMBL/GenBank/DDBJ whole genome shotgun (WGS) entry which is preliminary data.</text>
</comment>
<sequence>MLLQKSKKKAQKVKAFTQAQKVKKKDMAQKKNEEKIEVAEEKVRDGDPDKSLDLTNKVREFLYCLLI</sequence>
<evidence type="ECO:0000313" key="2">
    <source>
        <dbReference type="Proteomes" id="UP000886998"/>
    </source>
</evidence>
<organism evidence="1 2">
    <name type="scientific">Trichonephila inaurata madagascariensis</name>
    <dbReference type="NCBI Taxonomy" id="2747483"/>
    <lineage>
        <taxon>Eukaryota</taxon>
        <taxon>Metazoa</taxon>
        <taxon>Ecdysozoa</taxon>
        <taxon>Arthropoda</taxon>
        <taxon>Chelicerata</taxon>
        <taxon>Arachnida</taxon>
        <taxon>Araneae</taxon>
        <taxon>Araneomorphae</taxon>
        <taxon>Entelegynae</taxon>
        <taxon>Araneoidea</taxon>
        <taxon>Nephilidae</taxon>
        <taxon>Trichonephila</taxon>
        <taxon>Trichonephila inaurata</taxon>
    </lineage>
</organism>
<dbReference type="EMBL" id="BMAV01018488">
    <property type="protein sequence ID" value="GFY70891.1"/>
    <property type="molecule type" value="Genomic_DNA"/>
</dbReference>
<keyword evidence="2" id="KW-1185">Reference proteome</keyword>
<protein>
    <submittedName>
        <fullName evidence="1">Uncharacterized protein</fullName>
    </submittedName>
</protein>
<reference evidence="1" key="1">
    <citation type="submission" date="2020-08" db="EMBL/GenBank/DDBJ databases">
        <title>Multicomponent nature underlies the extraordinary mechanical properties of spider dragline silk.</title>
        <authorList>
            <person name="Kono N."/>
            <person name="Nakamura H."/>
            <person name="Mori M."/>
            <person name="Yoshida Y."/>
            <person name="Ohtoshi R."/>
            <person name="Malay A.D."/>
            <person name="Moran D.A.P."/>
            <person name="Tomita M."/>
            <person name="Numata K."/>
            <person name="Arakawa K."/>
        </authorList>
    </citation>
    <scope>NUCLEOTIDE SEQUENCE</scope>
</reference>
<dbReference type="AlphaFoldDB" id="A0A8X6YH43"/>
<evidence type="ECO:0000313" key="1">
    <source>
        <dbReference type="EMBL" id="GFY70891.1"/>
    </source>
</evidence>
<name>A0A8X6YH43_9ARAC</name>
<proteinExistence type="predicted"/>